<reference evidence="2 3" key="1">
    <citation type="submission" date="2018-10" db="EMBL/GenBank/DDBJ databases">
        <title>Histidinibacterium lentulum gen. nov., sp. nov., a marine bacterium from the culture broth of Picochlorum sp. 122.</title>
        <authorList>
            <person name="Wang G."/>
        </authorList>
    </citation>
    <scope>NUCLEOTIDE SEQUENCE [LARGE SCALE GENOMIC DNA]</scope>
    <source>
        <strain evidence="2 3">B17</strain>
    </source>
</reference>
<dbReference type="Proteomes" id="UP000268016">
    <property type="component" value="Unassembled WGS sequence"/>
</dbReference>
<evidence type="ECO:0000313" key="3">
    <source>
        <dbReference type="Proteomes" id="UP000268016"/>
    </source>
</evidence>
<feature type="signal peptide" evidence="1">
    <location>
        <begin position="1"/>
        <end position="24"/>
    </location>
</feature>
<name>A0A3N2R778_9RHOB</name>
<proteinExistence type="predicted"/>
<accession>A0A3N2R778</accession>
<keyword evidence="1" id="KW-0732">Signal</keyword>
<sequence length="150" mass="15851">MTRSTGHLLAATALSLLLAAPAAAQNLGGDPNRDEGSGAVAEKGYTARDVMDAMREGVDDPAAAFQGDTGDLEVVVVRLSELEGTEEEMAELDAVLTDSAREFVEYHRQVVENEAVSRGIDEVGYTAEDVVALWQGDEQIVLIVDDGGSD</sequence>
<dbReference type="RefSeq" id="WP_123640877.1">
    <property type="nucleotide sequence ID" value="NZ_ML119082.1"/>
</dbReference>
<comment type="caution">
    <text evidence="2">The sequence shown here is derived from an EMBL/GenBank/DDBJ whole genome shotgun (WGS) entry which is preliminary data.</text>
</comment>
<dbReference type="EMBL" id="RDRB01000002">
    <property type="protein sequence ID" value="ROU03342.1"/>
    <property type="molecule type" value="Genomic_DNA"/>
</dbReference>
<gene>
    <name evidence="2" type="ORF">EAT49_03270</name>
</gene>
<protein>
    <submittedName>
        <fullName evidence="2">Uncharacterized protein</fullName>
    </submittedName>
</protein>
<evidence type="ECO:0000256" key="1">
    <source>
        <dbReference type="SAM" id="SignalP"/>
    </source>
</evidence>
<organism evidence="2 3">
    <name type="scientific">Histidinibacterium lentulum</name>
    <dbReference type="NCBI Taxonomy" id="2480588"/>
    <lineage>
        <taxon>Bacteria</taxon>
        <taxon>Pseudomonadati</taxon>
        <taxon>Pseudomonadota</taxon>
        <taxon>Alphaproteobacteria</taxon>
        <taxon>Rhodobacterales</taxon>
        <taxon>Paracoccaceae</taxon>
        <taxon>Histidinibacterium</taxon>
    </lineage>
</organism>
<dbReference type="AlphaFoldDB" id="A0A3N2R778"/>
<feature type="chain" id="PRO_5018326595" evidence="1">
    <location>
        <begin position="25"/>
        <end position="150"/>
    </location>
</feature>
<dbReference type="OrthoDB" id="7777224at2"/>
<evidence type="ECO:0000313" key="2">
    <source>
        <dbReference type="EMBL" id="ROU03342.1"/>
    </source>
</evidence>
<keyword evidence="3" id="KW-1185">Reference proteome</keyword>